<organism evidence="1 2">
    <name type="scientific">Flavihumibacter fluminis</name>
    <dbReference type="NCBI Taxonomy" id="2909236"/>
    <lineage>
        <taxon>Bacteria</taxon>
        <taxon>Pseudomonadati</taxon>
        <taxon>Bacteroidota</taxon>
        <taxon>Chitinophagia</taxon>
        <taxon>Chitinophagales</taxon>
        <taxon>Chitinophagaceae</taxon>
        <taxon>Flavihumibacter</taxon>
    </lineage>
</organism>
<gene>
    <name evidence="1" type="ORF">L0U88_09585</name>
</gene>
<dbReference type="RefSeq" id="WP_234865829.1">
    <property type="nucleotide sequence ID" value="NZ_JAKEVY010000002.1"/>
</dbReference>
<sequence>MKHVLTILLVFMIGTVQAQNRLRPTVDLTLAAGSSQATFSLVGWHQWQLGRKQRLSIGVGPRITSYVGNKKDFWTAPASIARGSSTPFLVVLSSQETQNWDTLNVQRPFVFSMNAAVQVAHQIGKRFRAGFNIDLVGFSVGRTSAAVFTSDGRQETTEAKPVPFNLLLTGDLDQGSLNSEFFVQYRLKEKWSLRAVYQFYFVEYKTNTSIQQLPEPNDRFRNKANLLGIGLSYSLN</sequence>
<comment type="caution">
    <text evidence="1">The sequence shown here is derived from an EMBL/GenBank/DDBJ whole genome shotgun (WGS) entry which is preliminary data.</text>
</comment>
<dbReference type="EMBL" id="JAKEVY010000002">
    <property type="protein sequence ID" value="MCF1714877.1"/>
    <property type="molecule type" value="Genomic_DNA"/>
</dbReference>
<dbReference type="Proteomes" id="UP001200145">
    <property type="component" value="Unassembled WGS sequence"/>
</dbReference>
<proteinExistence type="predicted"/>
<evidence type="ECO:0008006" key="3">
    <source>
        <dbReference type="Google" id="ProtNLM"/>
    </source>
</evidence>
<name>A0ABS9BIG3_9BACT</name>
<evidence type="ECO:0000313" key="2">
    <source>
        <dbReference type="Proteomes" id="UP001200145"/>
    </source>
</evidence>
<accession>A0ABS9BIG3</accession>
<keyword evidence="2" id="KW-1185">Reference proteome</keyword>
<reference evidence="1 2" key="1">
    <citation type="submission" date="2022-01" db="EMBL/GenBank/DDBJ databases">
        <title>Flavihumibacter sp. nov., isolated from sediment of a river.</title>
        <authorList>
            <person name="Liu H."/>
        </authorList>
    </citation>
    <scope>NUCLEOTIDE SEQUENCE [LARGE SCALE GENOMIC DNA]</scope>
    <source>
        <strain evidence="1 2">RY-1</strain>
    </source>
</reference>
<evidence type="ECO:0000313" key="1">
    <source>
        <dbReference type="EMBL" id="MCF1714877.1"/>
    </source>
</evidence>
<protein>
    <recommendedName>
        <fullName evidence="3">Outer membrane protein with beta-barrel domain</fullName>
    </recommendedName>
</protein>